<dbReference type="PATRIC" id="fig|1051973.4.peg.4910"/>
<keyword evidence="1" id="KW-0614">Plasmid</keyword>
<accession>G8JYL8</accession>
<sequence>MTEPEPWRRSKTPAPLPSNSADARAISELTDPELAAIIRDNLLPRSNTAGDTANWRAFWNTLTFDPQLNDRANAIIDVYVEQAAAALDTGELDDAQYKRAGKFHDLCIHALDRLDKVVDDPLAWAGARAAGFNPRSREVINTLVQAIADHRDDGDDAKLWAILAEVRLDPGHRRR</sequence>
<reference evidence="1" key="3">
    <citation type="journal article" date="2011" name="Annu. Rev. Phytopathol.">
        <title>A successful bacterial coup d'etat: how Rhodococcus fascians redirects plant development.</title>
        <authorList>
            <person name="Stes E."/>
            <person name="Vandeputte O.M."/>
            <person name="El Jaziri M."/>
            <person name="Holsters M."/>
            <person name="Vereecke D."/>
        </authorList>
    </citation>
    <scope>NUCLEOTIDE SEQUENCE</scope>
    <source>
        <strain evidence="1">D188</strain>
        <plasmid evidence="1">pFiD188</plasmid>
    </source>
</reference>
<dbReference type="EMBL" id="JN093097">
    <property type="protein sequence ID" value="AET25139.1"/>
    <property type="molecule type" value="Genomic_DNA"/>
</dbReference>
<reference evidence="1" key="1">
    <citation type="journal article" date="2009" name="Proc. Natl. Acad. Sci. U.S.A.">
        <title>Identification of Rhodococcus fascians cytokinins and their modus operandi to reshape the plant.</title>
        <authorList>
            <person name="Pertry I."/>
            <person name="Vaclavikova K."/>
            <person name="Depuydt S."/>
            <person name="Galuszka P."/>
            <person name="Spichal L."/>
            <person name="Temmerman W."/>
            <person name="Stes E."/>
            <person name="Schmulling T."/>
            <person name="Kakimoto T."/>
            <person name="Van Montagu M.C."/>
            <person name="Strnad M."/>
            <person name="Holsters M."/>
            <person name="Tarkowski P."/>
            <person name="Vereecke D."/>
        </authorList>
    </citation>
    <scope>NUCLEOTIDE SEQUENCE</scope>
    <source>
        <strain evidence="1">D188</strain>
        <plasmid evidence="1">pFiD188</plasmid>
    </source>
</reference>
<dbReference type="KEGG" id="rfa:A3L23_04869"/>
<organism evidence="1">
    <name type="scientific">Rhodococcoides fascians D188</name>
    <dbReference type="NCBI Taxonomy" id="1051973"/>
    <lineage>
        <taxon>Bacteria</taxon>
        <taxon>Bacillati</taxon>
        <taxon>Actinomycetota</taxon>
        <taxon>Actinomycetes</taxon>
        <taxon>Mycobacteriales</taxon>
        <taxon>Nocardiaceae</taxon>
        <taxon>Rhodococcoides</taxon>
    </lineage>
</organism>
<name>G8JYL8_RHOFA</name>
<proteinExistence type="predicted"/>
<reference evidence="1" key="2">
    <citation type="journal article" date="2010" name="Mol. Plant Microbe Interact.">
        <title>Rhodococcus fascians impacts plant development through the dynamic fas-mediated production of a cytokinin mix.</title>
        <authorList>
            <person name="Pertry I."/>
            <person name="Vaclavikova K."/>
            <person name="Gemrotova M."/>
            <person name="Spichal L."/>
            <person name="Galuszka P."/>
            <person name="Depuydt S."/>
            <person name="Temmerman W."/>
            <person name="Stes E."/>
            <person name="De Keyser A."/>
            <person name="Riefler M."/>
            <person name="Biondi S."/>
            <person name="Novak O."/>
            <person name="Schmulling T."/>
            <person name="Strnad M."/>
            <person name="Tarkowski P."/>
            <person name="Holsters M."/>
            <person name="Vereecke D."/>
        </authorList>
    </citation>
    <scope>NUCLEOTIDE SEQUENCE</scope>
    <source>
        <strain evidence="1">D188</strain>
        <plasmid evidence="1">pFiD188</plasmid>
    </source>
</reference>
<protein>
    <submittedName>
        <fullName evidence="1">Uncharacterized protein</fullName>
    </submittedName>
</protein>
<reference evidence="1" key="4">
    <citation type="submission" date="2011-06" db="EMBL/GenBank/DDBJ databases">
        <authorList>
            <person name="Vereecke D.M."/>
        </authorList>
    </citation>
    <scope>NUCLEOTIDE SEQUENCE</scope>
    <source>
        <strain evidence="1">D188</strain>
        <plasmid evidence="1">pFiD188</plasmid>
    </source>
</reference>
<evidence type="ECO:0000313" key="1">
    <source>
        <dbReference type="EMBL" id="AET25139.1"/>
    </source>
</evidence>
<dbReference type="RefSeq" id="WP_015586057.1">
    <property type="nucleotide sequence ID" value="NC_021080.1"/>
</dbReference>
<gene>
    <name evidence="1" type="ORF">pFi_003</name>
</gene>
<reference evidence="1" key="5">
    <citation type="journal article" date="2012" name="Mol. Plant Microbe Interact.">
        <title>pFiD188, the linear virulence plasmid of Rhodococcus fascians D188.</title>
        <authorList>
            <person name="Francis I."/>
            <person name="De Keyser A."/>
            <person name="De Backer P."/>
            <person name="Simon-Mateo C."/>
            <person name="Kalkus J."/>
            <person name="Pertry I."/>
            <person name="Ardiles-Diaz W."/>
            <person name="De Rycke R."/>
            <person name="Vandeputte O.M."/>
            <person name="El Jaziri M."/>
            <person name="Holsters M."/>
            <person name="Vereecke D."/>
        </authorList>
    </citation>
    <scope>NUCLEOTIDE SEQUENCE</scope>
    <source>
        <strain evidence="1">D188</strain>
        <plasmid evidence="1">pFiD188</plasmid>
    </source>
</reference>
<dbReference type="AlphaFoldDB" id="G8JYL8"/>
<geneLocation type="plasmid" evidence="1">
    <name>pFiD188</name>
</geneLocation>